<dbReference type="PANTHER" id="PTHR24198">
    <property type="entry name" value="ANKYRIN REPEAT AND PROTEIN KINASE DOMAIN-CONTAINING PROTEIN"/>
    <property type="match status" value="1"/>
</dbReference>
<protein>
    <submittedName>
        <fullName evidence="3">Ankyrin repeat protein</fullName>
    </submittedName>
</protein>
<dbReference type="InterPro" id="IPR036770">
    <property type="entry name" value="Ankyrin_rpt-contain_sf"/>
</dbReference>
<dbReference type="SUPFAM" id="SSF48403">
    <property type="entry name" value="Ankyrin repeat"/>
    <property type="match status" value="1"/>
</dbReference>
<dbReference type="Gene3D" id="1.25.40.20">
    <property type="entry name" value="Ankyrin repeat-containing domain"/>
    <property type="match status" value="2"/>
</dbReference>
<evidence type="ECO:0000256" key="1">
    <source>
        <dbReference type="ARBA" id="ARBA00022737"/>
    </source>
</evidence>
<accession>A0A097IVM1</accession>
<proteinExistence type="predicted"/>
<dbReference type="EMBL" id="KM595078">
    <property type="protein sequence ID" value="AIT70638.1"/>
    <property type="molecule type" value="Genomic_DNA"/>
</dbReference>
<name>A0A097IVM1_9POXV</name>
<dbReference type="SMART" id="SM00248">
    <property type="entry name" value="ANK"/>
    <property type="match status" value="6"/>
</dbReference>
<dbReference type="PANTHER" id="PTHR24198:SF165">
    <property type="entry name" value="ANKYRIN REPEAT-CONTAINING PROTEIN-RELATED"/>
    <property type="match status" value="1"/>
</dbReference>
<reference evidence="3 4" key="1">
    <citation type="submission" date="2014-09" db="EMBL/GenBank/DDBJ databases">
        <title>Complete Genome Sequence of the Embu Virus Strain SPAn 880.</title>
        <authorList>
            <person name="Ibrahim M.S."/>
            <person name="Antwerpen M.H."/>
            <person name="Georgi E."/>
            <person name="Vette P."/>
            <person name="Zoeller G."/>
            <person name="Meyer H."/>
        </authorList>
    </citation>
    <scope>NUCLEOTIDE SEQUENCE [LARGE SCALE GENOMIC DNA]</scope>
    <source>
        <strain evidence="3">SPAn880</strain>
    </source>
</reference>
<dbReference type="Proteomes" id="UP000121784">
    <property type="component" value="Segment"/>
</dbReference>
<evidence type="ECO:0000313" key="4">
    <source>
        <dbReference type="Proteomes" id="UP000121784"/>
    </source>
</evidence>
<dbReference type="InterPro" id="IPR002110">
    <property type="entry name" value="Ankyrin_rpt"/>
</dbReference>
<gene>
    <name evidence="3" type="primary">23</name>
</gene>
<sequence>MTSFTYSDACITNRNYNKILYEKCKNFNINSCSVRSLIEYGANPLYEYKCKTPLRVYVSKKNINIKTDVVILLLESVEYKNINDFDIFEYVMSDNVDIGLLKLLISKGLKIDGHKNNMNILEKYATVLHPNIEVFKLFLDNGIPICSDIKYGYKISLENINNVNYYDWSDDWYYDYVTNEDDKIGKTILYYYIVTRPLTGFELSLDVIKYMVEYEKEILYYTYRSHTVLYYYVGGKHNIKREIFDVLLDSNYHNNERINILYNYLHKQYRNKYTKIDNYIVNRLLDDCDCYNDTILELFNMLHNNYIITTLLKIYKYSIQSLMVEYLSKHKVYINVIKCMMEEGAILYRVNHLNAYFLKFGNNDPKVVEFILKNGIDVNTDDTLNIMPLFSNNVWYEEDTFKILKLCIPYIGDINKKDKYGTSILVHCINSHNLDLVEVLLDNDADINVVTAHGCTCISSCIIMACQCKPKISELYIKILEIILAKIPTIECIKKTIEYLDEKMIIYKHNESIVKTCIKYFMLVDYMYVCNKYPLYIEYITDCKKEIDDMIQSKIHNTNIFELMCTQNNMKKRYIKHPVFTEWSKKQYRFYNEIINNANKLIKKSEDVDNLIDNVSVDNNRLSKLPLEIRYIIFSYAFPIK</sequence>
<keyword evidence="1" id="KW-0677">Repeat</keyword>
<evidence type="ECO:0000313" key="3">
    <source>
        <dbReference type="EMBL" id="AIT70638.1"/>
    </source>
</evidence>
<evidence type="ECO:0000256" key="2">
    <source>
        <dbReference type="ARBA" id="ARBA00023043"/>
    </source>
</evidence>
<keyword evidence="2" id="KW-0040">ANK repeat</keyword>
<organism evidence="3 4">
    <name type="scientific">Cotia virus</name>
    <dbReference type="NCBI Taxonomy" id="39444"/>
    <lineage>
        <taxon>Viruses</taxon>
        <taxon>Varidnaviria</taxon>
        <taxon>Bamfordvirae</taxon>
        <taxon>Nucleocytoviricota</taxon>
        <taxon>Pokkesviricetes</taxon>
        <taxon>Chitovirales</taxon>
        <taxon>Poxviridae</taxon>
        <taxon>Chordopoxvirinae</taxon>
        <taxon>Oryzopoxvirus</taxon>
        <taxon>Oryzopoxvirus cotia</taxon>
    </lineage>
</organism>